<dbReference type="Pfam" id="PF13479">
    <property type="entry name" value="AAA_24"/>
    <property type="match status" value="1"/>
</dbReference>
<protein>
    <submittedName>
        <fullName evidence="1">ATP-binding protein</fullName>
    </submittedName>
</protein>
<dbReference type="Proteomes" id="UP001523528">
    <property type="component" value="Unassembled WGS sequence"/>
</dbReference>
<organism evidence="1 2">
    <name type="scientific">Acetobacter lambici</name>
    <dbReference type="NCBI Taxonomy" id="1332824"/>
    <lineage>
        <taxon>Bacteria</taxon>
        <taxon>Pseudomonadati</taxon>
        <taxon>Pseudomonadota</taxon>
        <taxon>Alphaproteobacteria</taxon>
        <taxon>Acetobacterales</taxon>
        <taxon>Acetobacteraceae</taxon>
        <taxon>Acetobacter</taxon>
    </lineage>
</organism>
<dbReference type="EMBL" id="JAMYZZ010000011">
    <property type="protein sequence ID" value="MCP1258516.1"/>
    <property type="molecule type" value="Genomic_DNA"/>
</dbReference>
<evidence type="ECO:0000313" key="2">
    <source>
        <dbReference type="Proteomes" id="UP001523528"/>
    </source>
</evidence>
<evidence type="ECO:0000313" key="1">
    <source>
        <dbReference type="EMBL" id="MCP1258516.1"/>
    </source>
</evidence>
<keyword evidence="2" id="KW-1185">Reference proteome</keyword>
<dbReference type="GO" id="GO:0005524">
    <property type="term" value="F:ATP binding"/>
    <property type="evidence" value="ECO:0007669"/>
    <property type="project" value="UniProtKB-KW"/>
</dbReference>
<dbReference type="InterPro" id="IPR027417">
    <property type="entry name" value="P-loop_NTPase"/>
</dbReference>
<dbReference type="Gene3D" id="3.40.50.300">
    <property type="entry name" value="P-loop containing nucleotide triphosphate hydrolases"/>
    <property type="match status" value="1"/>
</dbReference>
<comment type="caution">
    <text evidence="1">The sequence shown here is derived from an EMBL/GenBank/DDBJ whole genome shotgun (WGS) entry which is preliminary data.</text>
</comment>
<reference evidence="1 2" key="1">
    <citation type="submission" date="2022-06" db="EMBL/GenBank/DDBJ databases">
        <title>Acetobacer genomes from food samples.</title>
        <authorList>
            <person name="Sombolestani A."/>
        </authorList>
    </citation>
    <scope>NUCLEOTIDE SEQUENCE [LARGE SCALE GENOMIC DNA]</scope>
    <source>
        <strain evidence="1 2">R-83285</strain>
    </source>
</reference>
<proteinExistence type="predicted"/>
<sequence length="346" mass="37916">MTFTIRPAVRGKIGLLFGIAGASGSGKTFSALTLAEGIKGENGKIAVIDTEAGRALHYAPKPGDKADPAKGTFDFLHLDFPAPFTPQRYIEAIKAAEDAGATVIVIDSMSHEWDGEGGCSDMAEQAAIAAATDRNGTFHAWKVDAMTAPSWKKPKQAHKRMMARLIQTRTHLIFCLRAQEKIKFEKVTDGNTGRTKNEIRHLGFMPICEKSFMFELSGSMTMHPETPGEPRYDLPRKLNHELQAIFPAGERISFDKGLRLKHWAETGEDRPPVDTIADGVRDLIERIQDVTTVEALEAITGDKTTIKQRKWLAEKRTDLAERVDAAVQAALDGFASDETELEGAAA</sequence>
<accession>A0ABT1EZZ4</accession>
<name>A0ABT1EZZ4_9PROT</name>
<dbReference type="RefSeq" id="WP_253543862.1">
    <property type="nucleotide sequence ID" value="NZ_JAMYZY010000023.1"/>
</dbReference>
<keyword evidence="1" id="KW-0067">ATP-binding</keyword>
<dbReference type="SUPFAM" id="SSF52540">
    <property type="entry name" value="P-loop containing nucleoside triphosphate hydrolases"/>
    <property type="match status" value="1"/>
</dbReference>
<gene>
    <name evidence="1" type="ORF">NKW50_07920</name>
</gene>
<keyword evidence="1" id="KW-0547">Nucleotide-binding</keyword>